<dbReference type="GO" id="GO:0042450">
    <property type="term" value="P:L-arginine biosynthetic process via ornithine"/>
    <property type="evidence" value="ECO:0007669"/>
    <property type="project" value="TreeGrafter"/>
</dbReference>
<accession>A0A1H1N4P9</accession>
<dbReference type="Pfam" id="PF02729">
    <property type="entry name" value="OTCace_N"/>
    <property type="match status" value="1"/>
</dbReference>
<evidence type="ECO:0000259" key="4">
    <source>
        <dbReference type="Pfam" id="PF02729"/>
    </source>
</evidence>
<dbReference type="PANTHER" id="PTHR45753:SF3">
    <property type="entry name" value="ORNITHINE TRANSCARBAMYLASE, MITOCHONDRIAL"/>
    <property type="match status" value="1"/>
</dbReference>
<dbReference type="STRING" id="412690.SAMN04489834_0559"/>
<dbReference type="InterPro" id="IPR006131">
    <property type="entry name" value="Asp_carbamoyltransf_Asp/Orn-bd"/>
</dbReference>
<comment type="similarity">
    <text evidence="2">Belongs to the aspartate/ornithine carbamoyltransferase superfamily.</text>
</comment>
<evidence type="ECO:0000256" key="2">
    <source>
        <dbReference type="RuleBase" id="RU003634"/>
    </source>
</evidence>
<dbReference type="InterPro" id="IPR006130">
    <property type="entry name" value="Asp/Orn_carbamoylTrfase"/>
</dbReference>
<organism evidence="5 6">
    <name type="scientific">Microterricola viridarii</name>
    <dbReference type="NCBI Taxonomy" id="412690"/>
    <lineage>
        <taxon>Bacteria</taxon>
        <taxon>Bacillati</taxon>
        <taxon>Actinomycetota</taxon>
        <taxon>Actinomycetes</taxon>
        <taxon>Micrococcales</taxon>
        <taxon>Microbacteriaceae</taxon>
        <taxon>Microterricola</taxon>
    </lineage>
</organism>
<dbReference type="PRINTS" id="PR00102">
    <property type="entry name" value="OTCASE"/>
</dbReference>
<feature type="domain" description="Aspartate/ornithine carbamoyltransferase Asp/Orn-binding" evidence="3">
    <location>
        <begin position="142"/>
        <end position="288"/>
    </location>
</feature>
<dbReference type="SUPFAM" id="SSF53671">
    <property type="entry name" value="Aspartate/ornithine carbamoyltransferase"/>
    <property type="match status" value="1"/>
</dbReference>
<dbReference type="GO" id="GO:0016597">
    <property type="term" value="F:amino acid binding"/>
    <property type="evidence" value="ECO:0007669"/>
    <property type="project" value="InterPro"/>
</dbReference>
<evidence type="ECO:0000256" key="1">
    <source>
        <dbReference type="ARBA" id="ARBA00022679"/>
    </source>
</evidence>
<dbReference type="Gene3D" id="3.40.50.1370">
    <property type="entry name" value="Aspartate/ornithine carbamoyltransferase"/>
    <property type="match status" value="2"/>
</dbReference>
<sequence length="294" mass="30570">MPHFLDLLTVTRAELDAVLARSAEWAAGSAEPRGPRVRIATVFAGPAFRTRLAFDTAIDLIGGHRVDLPIALGEREPICDTAAILSGGVDAVVVRHGDDAEVRELAAHSGVPVVSAMTALGHPCEVVSEAFTLRQRRGSLDGLALTFVGADTNLFRSWCELSTRYAITVTQLAPAGFAAPDAYLDGIRARGGAVATSTELEAACSGAEVLYCDGWPAAALEPGGIRDAFQALQVTSAVLELTAAGGVLMHCMPVARGNEVSADAFADPRSITLAAKANLAPSHAAILEHALGRL</sequence>
<evidence type="ECO:0000313" key="5">
    <source>
        <dbReference type="EMBL" id="SDR93942.1"/>
    </source>
</evidence>
<dbReference type="PRINTS" id="PR00100">
    <property type="entry name" value="AOTCASE"/>
</dbReference>
<dbReference type="InterPro" id="IPR006132">
    <property type="entry name" value="Asp/Orn_carbamoyltranf_P-bd"/>
</dbReference>
<feature type="domain" description="Aspartate/ornithine carbamoyltransferase carbamoyl-P binding" evidence="4">
    <location>
        <begin position="3"/>
        <end position="135"/>
    </location>
</feature>
<dbReference type="GO" id="GO:0004585">
    <property type="term" value="F:ornithine carbamoyltransferase activity"/>
    <property type="evidence" value="ECO:0007669"/>
    <property type="project" value="UniProtKB-ARBA"/>
</dbReference>
<evidence type="ECO:0000313" key="6">
    <source>
        <dbReference type="Proteomes" id="UP000181956"/>
    </source>
</evidence>
<dbReference type="InterPro" id="IPR002292">
    <property type="entry name" value="Orn/put_carbamltrans"/>
</dbReference>
<dbReference type="GO" id="GO:0019240">
    <property type="term" value="P:citrulline biosynthetic process"/>
    <property type="evidence" value="ECO:0007669"/>
    <property type="project" value="TreeGrafter"/>
</dbReference>
<dbReference type="RefSeq" id="WP_083362687.1">
    <property type="nucleotide sequence ID" value="NZ_LT629742.1"/>
</dbReference>
<dbReference type="OrthoDB" id="9802587at2"/>
<evidence type="ECO:0000259" key="3">
    <source>
        <dbReference type="Pfam" id="PF00185"/>
    </source>
</evidence>
<protein>
    <submittedName>
        <fullName evidence="5">Ornithine carbamoyltransferase</fullName>
    </submittedName>
</protein>
<name>A0A1H1N4P9_9MICO</name>
<dbReference type="PANTHER" id="PTHR45753">
    <property type="entry name" value="ORNITHINE CARBAMOYLTRANSFERASE, MITOCHONDRIAL"/>
    <property type="match status" value="1"/>
</dbReference>
<keyword evidence="1 2" id="KW-0808">Transferase</keyword>
<reference evidence="6" key="1">
    <citation type="submission" date="2016-10" db="EMBL/GenBank/DDBJ databases">
        <authorList>
            <person name="Varghese N."/>
            <person name="Submissions S."/>
        </authorList>
    </citation>
    <scope>NUCLEOTIDE SEQUENCE [LARGE SCALE GENOMIC DNA]</scope>
    <source>
        <strain evidence="6">DSM 21772</strain>
    </source>
</reference>
<proteinExistence type="inferred from homology"/>
<dbReference type="EMBL" id="LT629742">
    <property type="protein sequence ID" value="SDR93942.1"/>
    <property type="molecule type" value="Genomic_DNA"/>
</dbReference>
<keyword evidence="6" id="KW-1185">Reference proteome</keyword>
<dbReference type="Pfam" id="PF00185">
    <property type="entry name" value="OTCace"/>
    <property type="match status" value="1"/>
</dbReference>
<dbReference type="InterPro" id="IPR036901">
    <property type="entry name" value="Asp/Orn_carbamoylTrfase_sf"/>
</dbReference>
<dbReference type="Proteomes" id="UP000181956">
    <property type="component" value="Chromosome I"/>
</dbReference>
<dbReference type="AlphaFoldDB" id="A0A1H1N4P9"/>
<gene>
    <name evidence="5" type="ORF">SAMN04489834_0559</name>
</gene>